<organism evidence="2 3">
    <name type="scientific">Artemisia annua</name>
    <name type="common">Sweet wormwood</name>
    <dbReference type="NCBI Taxonomy" id="35608"/>
    <lineage>
        <taxon>Eukaryota</taxon>
        <taxon>Viridiplantae</taxon>
        <taxon>Streptophyta</taxon>
        <taxon>Embryophyta</taxon>
        <taxon>Tracheophyta</taxon>
        <taxon>Spermatophyta</taxon>
        <taxon>Magnoliopsida</taxon>
        <taxon>eudicotyledons</taxon>
        <taxon>Gunneridae</taxon>
        <taxon>Pentapetalae</taxon>
        <taxon>asterids</taxon>
        <taxon>campanulids</taxon>
        <taxon>Asterales</taxon>
        <taxon>Asteraceae</taxon>
        <taxon>Asteroideae</taxon>
        <taxon>Anthemideae</taxon>
        <taxon>Artemisiinae</taxon>
        <taxon>Artemisia</taxon>
    </lineage>
</organism>
<evidence type="ECO:0000313" key="2">
    <source>
        <dbReference type="EMBL" id="PWA40545.1"/>
    </source>
</evidence>
<dbReference type="PANTHER" id="PTHR46666:SF2">
    <property type="entry name" value="60S RIBOSOMAL L18A-LIKE PROTEIN"/>
    <property type="match status" value="1"/>
</dbReference>
<name>A0A2U1KUV5_ARTAN</name>
<dbReference type="Proteomes" id="UP000245207">
    <property type="component" value="Unassembled WGS sequence"/>
</dbReference>
<keyword evidence="3" id="KW-1185">Reference proteome</keyword>
<dbReference type="OrthoDB" id="1922941at2759"/>
<keyword evidence="1" id="KW-0812">Transmembrane</keyword>
<sequence>MRLDSHFIFLSKGSEKRGNSEDAENDRVYGDYRSYYNYLIKGTREQLPAGHFDAAVVEMDQNAAMEEGKVLKNGIELVKSVSDKHLDLLRPSSRLFSIFKGHNDREKGKYALIKDSDDFQQGLYDKPMPCFGCGIGWFSFLIGFAFPVMWYYATFLYFGNYYRKDPRERAGLAASAIAAMGCSVILFIVAMILLF</sequence>
<evidence type="ECO:0000313" key="3">
    <source>
        <dbReference type="Proteomes" id="UP000245207"/>
    </source>
</evidence>
<reference evidence="2 3" key="1">
    <citation type="journal article" date="2018" name="Mol. Plant">
        <title>The genome of Artemisia annua provides insight into the evolution of Asteraceae family and artemisinin biosynthesis.</title>
        <authorList>
            <person name="Shen Q."/>
            <person name="Zhang L."/>
            <person name="Liao Z."/>
            <person name="Wang S."/>
            <person name="Yan T."/>
            <person name="Shi P."/>
            <person name="Liu M."/>
            <person name="Fu X."/>
            <person name="Pan Q."/>
            <person name="Wang Y."/>
            <person name="Lv Z."/>
            <person name="Lu X."/>
            <person name="Zhang F."/>
            <person name="Jiang W."/>
            <person name="Ma Y."/>
            <person name="Chen M."/>
            <person name="Hao X."/>
            <person name="Li L."/>
            <person name="Tang Y."/>
            <person name="Lv G."/>
            <person name="Zhou Y."/>
            <person name="Sun X."/>
            <person name="Brodelius P.E."/>
            <person name="Rose J.K.C."/>
            <person name="Tang K."/>
        </authorList>
    </citation>
    <scope>NUCLEOTIDE SEQUENCE [LARGE SCALE GENOMIC DNA]</scope>
    <source>
        <strain evidence="3">cv. Huhao1</strain>
        <tissue evidence="2">Leaf</tissue>
    </source>
</reference>
<evidence type="ECO:0008006" key="4">
    <source>
        <dbReference type="Google" id="ProtNLM"/>
    </source>
</evidence>
<comment type="caution">
    <text evidence="2">The sequence shown here is derived from an EMBL/GenBank/DDBJ whole genome shotgun (WGS) entry which is preliminary data.</text>
</comment>
<evidence type="ECO:0000256" key="1">
    <source>
        <dbReference type="SAM" id="Phobius"/>
    </source>
</evidence>
<keyword evidence="1" id="KW-1133">Transmembrane helix</keyword>
<dbReference type="EMBL" id="PKPP01013720">
    <property type="protein sequence ID" value="PWA40545.1"/>
    <property type="molecule type" value="Genomic_DNA"/>
</dbReference>
<proteinExistence type="predicted"/>
<protein>
    <recommendedName>
        <fullName evidence="4">Ribosomal protein L18ae family</fullName>
    </recommendedName>
</protein>
<dbReference type="PANTHER" id="PTHR46666">
    <property type="entry name" value="60S RIBOSOMAL L18A-LIKE PROTEIN"/>
    <property type="match status" value="1"/>
</dbReference>
<feature type="transmembrane region" description="Helical" evidence="1">
    <location>
        <begin position="170"/>
        <end position="194"/>
    </location>
</feature>
<gene>
    <name evidence="2" type="ORF">CTI12_AA561850</name>
</gene>
<keyword evidence="1" id="KW-0472">Membrane</keyword>
<feature type="transmembrane region" description="Helical" evidence="1">
    <location>
        <begin position="135"/>
        <end position="158"/>
    </location>
</feature>
<dbReference type="STRING" id="35608.A0A2U1KUV5"/>
<accession>A0A2U1KUV5</accession>
<dbReference type="AlphaFoldDB" id="A0A2U1KUV5"/>